<evidence type="ECO:0000256" key="3">
    <source>
        <dbReference type="ARBA" id="ARBA00022729"/>
    </source>
</evidence>
<comment type="caution">
    <text evidence="9">The sequence shown here is derived from an EMBL/GenBank/DDBJ whole genome shotgun (WGS) entry which is preliminary data.</text>
</comment>
<evidence type="ECO:0000313" key="9">
    <source>
        <dbReference type="EMBL" id="KNB72589.1"/>
    </source>
</evidence>
<evidence type="ECO:0000259" key="8">
    <source>
        <dbReference type="SMART" id="SM00079"/>
    </source>
</evidence>
<comment type="similarity">
    <text evidence="2 4">Belongs to the bacterial solute-binding protein 3 family.</text>
</comment>
<dbReference type="Proteomes" id="UP000036834">
    <property type="component" value="Unassembled WGS sequence"/>
</dbReference>
<protein>
    <submittedName>
        <fullName evidence="9">ABC transporter substrate-binding protein</fullName>
    </submittedName>
</protein>
<gene>
    <name evidence="9" type="ORF">ADS79_12075</name>
</gene>
<dbReference type="GO" id="GO:0016020">
    <property type="term" value="C:membrane"/>
    <property type="evidence" value="ECO:0007669"/>
    <property type="project" value="InterPro"/>
</dbReference>
<dbReference type="OrthoDB" id="9774451at2"/>
<feature type="domain" description="Ionotropic glutamate receptor C-terminal" evidence="8">
    <location>
        <begin position="54"/>
        <end position="277"/>
    </location>
</feature>
<feature type="region of interest" description="Disordered" evidence="5">
    <location>
        <begin position="28"/>
        <end position="56"/>
    </location>
</feature>
<evidence type="ECO:0000256" key="2">
    <source>
        <dbReference type="ARBA" id="ARBA00010333"/>
    </source>
</evidence>
<keyword evidence="3 6" id="KW-0732">Signal</keyword>
<feature type="signal peptide" evidence="6">
    <location>
        <begin position="1"/>
        <end position="21"/>
    </location>
</feature>
<feature type="domain" description="Solute-binding protein family 3/N-terminal" evidence="7">
    <location>
        <begin position="54"/>
        <end position="276"/>
    </location>
</feature>
<dbReference type="EMBL" id="LGIQ01000007">
    <property type="protein sequence ID" value="KNB72589.1"/>
    <property type="molecule type" value="Genomic_DNA"/>
</dbReference>
<comment type="subcellular location">
    <subcellularLocation>
        <location evidence="1">Cell envelope</location>
    </subcellularLocation>
</comment>
<dbReference type="GO" id="GO:0030313">
    <property type="term" value="C:cell envelope"/>
    <property type="evidence" value="ECO:0007669"/>
    <property type="project" value="UniProtKB-SubCell"/>
</dbReference>
<dbReference type="STRING" id="54915.ADS79_12075"/>
<feature type="compositionally biased region" description="Low complexity" evidence="5">
    <location>
        <begin position="30"/>
        <end position="48"/>
    </location>
</feature>
<dbReference type="PROSITE" id="PS01039">
    <property type="entry name" value="SBP_BACTERIAL_3"/>
    <property type="match status" value="1"/>
</dbReference>
<dbReference type="SMART" id="SM00079">
    <property type="entry name" value="PBPe"/>
    <property type="match status" value="1"/>
</dbReference>
<dbReference type="Pfam" id="PF00497">
    <property type="entry name" value="SBP_bac_3"/>
    <property type="match status" value="1"/>
</dbReference>
<dbReference type="PANTHER" id="PTHR35936">
    <property type="entry name" value="MEMBRANE-BOUND LYTIC MUREIN TRANSGLYCOSYLASE F"/>
    <property type="match status" value="1"/>
</dbReference>
<evidence type="ECO:0000256" key="6">
    <source>
        <dbReference type="SAM" id="SignalP"/>
    </source>
</evidence>
<dbReference type="SUPFAM" id="SSF53850">
    <property type="entry name" value="Periplasmic binding protein-like II"/>
    <property type="match status" value="1"/>
</dbReference>
<evidence type="ECO:0000259" key="7">
    <source>
        <dbReference type="SMART" id="SM00062"/>
    </source>
</evidence>
<evidence type="ECO:0000313" key="10">
    <source>
        <dbReference type="Proteomes" id="UP000036834"/>
    </source>
</evidence>
<dbReference type="AlphaFoldDB" id="A0A0K9YV45"/>
<dbReference type="GO" id="GO:0015276">
    <property type="term" value="F:ligand-gated monoatomic ion channel activity"/>
    <property type="evidence" value="ECO:0007669"/>
    <property type="project" value="InterPro"/>
</dbReference>
<dbReference type="PANTHER" id="PTHR35936:SF17">
    <property type="entry name" value="ARGININE-BINDING EXTRACELLULAR PROTEIN ARTP"/>
    <property type="match status" value="1"/>
</dbReference>
<evidence type="ECO:0000256" key="4">
    <source>
        <dbReference type="RuleBase" id="RU003744"/>
    </source>
</evidence>
<organism evidence="9 10">
    <name type="scientific">Brevibacillus reuszeri</name>
    <dbReference type="NCBI Taxonomy" id="54915"/>
    <lineage>
        <taxon>Bacteria</taxon>
        <taxon>Bacillati</taxon>
        <taxon>Bacillota</taxon>
        <taxon>Bacilli</taxon>
        <taxon>Bacillales</taxon>
        <taxon>Paenibacillaceae</taxon>
        <taxon>Brevibacillus</taxon>
    </lineage>
</organism>
<dbReference type="PATRIC" id="fig|54915.3.peg.1388"/>
<dbReference type="Gene3D" id="3.40.190.10">
    <property type="entry name" value="Periplasmic binding protein-like II"/>
    <property type="match status" value="2"/>
</dbReference>
<sequence length="277" mass="29837">MKKHTFFSMALSSLLAVAVMAGCGTGNQSGAGQQPNQPQPGQEQTTPATGGGKTLTMATSADFKPYEFHDLTSGKDEIVGFDVDIAKYIGKELGYEVQINDMNFDGLVPALQTKRADFVMAGMNPTPDREKNVDFSVVYHEARNTIVIKKDSGITKLDQLAGKKVAVQLGSTQETTAKDAAKTVQGLQVVSLNKIGEIVEEVKTGRVDAAIIEDHVAKGFVENNEGLQLAPIETAESTGTAIAFPKGSEHVAEFNKVIKKMQENGEMDKLIQKWFGQ</sequence>
<feature type="chain" id="PRO_5038925238" evidence="6">
    <location>
        <begin position="22"/>
        <end position="277"/>
    </location>
</feature>
<reference evidence="10" key="1">
    <citation type="submission" date="2015-07" db="EMBL/GenBank/DDBJ databases">
        <title>Genome sequencing project for genomic taxonomy and phylogenomics of Bacillus-like bacteria.</title>
        <authorList>
            <person name="Liu B."/>
            <person name="Wang J."/>
            <person name="Zhu Y."/>
            <person name="Liu G."/>
            <person name="Chen Q."/>
            <person name="Chen Z."/>
            <person name="Lan J."/>
            <person name="Che J."/>
            <person name="Ge C."/>
            <person name="Shi H."/>
            <person name="Pan Z."/>
            <person name="Liu X."/>
        </authorList>
    </citation>
    <scope>NUCLEOTIDE SEQUENCE [LARGE SCALE GENOMIC DNA]</scope>
    <source>
        <strain evidence="10">DSM 9887</strain>
    </source>
</reference>
<proteinExistence type="inferred from homology"/>
<name>A0A0K9YV45_9BACL</name>
<dbReference type="InterPro" id="IPR018313">
    <property type="entry name" value="SBP_3_CS"/>
</dbReference>
<evidence type="ECO:0000256" key="1">
    <source>
        <dbReference type="ARBA" id="ARBA00004196"/>
    </source>
</evidence>
<accession>A0A0K9YV45</accession>
<evidence type="ECO:0000256" key="5">
    <source>
        <dbReference type="SAM" id="MobiDB-lite"/>
    </source>
</evidence>
<dbReference type="RefSeq" id="WP_049738640.1">
    <property type="nucleotide sequence ID" value="NZ_BJON01000015.1"/>
</dbReference>
<dbReference type="InterPro" id="IPR001638">
    <property type="entry name" value="Solute-binding_3/MltF_N"/>
</dbReference>
<dbReference type="InterPro" id="IPR001320">
    <property type="entry name" value="Iontro_rcpt_C"/>
</dbReference>
<dbReference type="SMART" id="SM00062">
    <property type="entry name" value="PBPb"/>
    <property type="match status" value="1"/>
</dbReference>
<dbReference type="PROSITE" id="PS51257">
    <property type="entry name" value="PROKAR_LIPOPROTEIN"/>
    <property type="match status" value="1"/>
</dbReference>